<comment type="caution">
    <text evidence="6">The sequence shown here is derived from an EMBL/GenBank/DDBJ whole genome shotgun (WGS) entry which is preliminary data.</text>
</comment>
<dbReference type="InterPro" id="IPR008622">
    <property type="entry name" value="FliT"/>
</dbReference>
<reference evidence="6 7" key="1">
    <citation type="submission" date="2018-04" db="EMBL/GenBank/DDBJ databases">
        <title>Genomic Encyclopedia of Type Strains, Phase IV (KMG-IV): sequencing the most valuable type-strain genomes for metagenomic binning, comparative biology and taxonomic classification.</title>
        <authorList>
            <person name="Goeker M."/>
        </authorList>
    </citation>
    <scope>NUCLEOTIDE SEQUENCE [LARGE SCALE GENOMIC DNA]</scope>
    <source>
        <strain evidence="6 7">DSM 10065</strain>
    </source>
</reference>
<evidence type="ECO:0000256" key="2">
    <source>
        <dbReference type="ARBA" id="ARBA00022490"/>
    </source>
</evidence>
<dbReference type="Pfam" id="PF05400">
    <property type="entry name" value="FliT"/>
    <property type="match status" value="1"/>
</dbReference>
<evidence type="ECO:0000256" key="1">
    <source>
        <dbReference type="ARBA" id="ARBA00004514"/>
    </source>
</evidence>
<protein>
    <recommendedName>
        <fullName evidence="5">Flagellar protein FliT</fullName>
    </recommendedName>
</protein>
<dbReference type="GO" id="GO:0044781">
    <property type="term" value="P:bacterial-type flagellum organization"/>
    <property type="evidence" value="ECO:0007669"/>
    <property type="project" value="UniProtKB-KW"/>
</dbReference>
<dbReference type="Gene3D" id="1.20.58.380">
    <property type="entry name" value="Flagellar protein flit"/>
    <property type="match status" value="1"/>
</dbReference>
<dbReference type="Proteomes" id="UP000246145">
    <property type="component" value="Unassembled WGS sequence"/>
</dbReference>
<evidence type="ECO:0000256" key="3">
    <source>
        <dbReference type="ARBA" id="ARBA00022795"/>
    </source>
</evidence>
<accession>A0A2U1CSM1</accession>
<keyword evidence="3" id="KW-1005">Bacterial flagellum biogenesis</keyword>
<gene>
    <name evidence="6" type="ORF">C7440_1316</name>
</gene>
<keyword evidence="7" id="KW-1185">Reference proteome</keyword>
<dbReference type="EMBL" id="QEKO01000001">
    <property type="protein sequence ID" value="PVY68902.1"/>
    <property type="molecule type" value="Genomic_DNA"/>
</dbReference>
<keyword evidence="2" id="KW-0963">Cytoplasm</keyword>
<organism evidence="6 7">
    <name type="scientific">Pusillimonas noertemannii</name>
    <dbReference type="NCBI Taxonomy" id="305977"/>
    <lineage>
        <taxon>Bacteria</taxon>
        <taxon>Pseudomonadati</taxon>
        <taxon>Pseudomonadota</taxon>
        <taxon>Betaproteobacteria</taxon>
        <taxon>Burkholderiales</taxon>
        <taxon>Alcaligenaceae</taxon>
        <taxon>Pusillimonas</taxon>
    </lineage>
</organism>
<keyword evidence="6" id="KW-0966">Cell projection</keyword>
<evidence type="ECO:0000313" key="7">
    <source>
        <dbReference type="Proteomes" id="UP000246145"/>
    </source>
</evidence>
<proteinExistence type="predicted"/>
<evidence type="ECO:0000256" key="4">
    <source>
        <dbReference type="ARBA" id="ARBA00023186"/>
    </source>
</evidence>
<dbReference type="AlphaFoldDB" id="A0A2U1CSM1"/>
<dbReference type="STRING" id="1231391.GCA_000308195_03493"/>
<dbReference type="OrthoDB" id="8687480at2"/>
<name>A0A2U1CSM1_9BURK</name>
<sequence>MLDTPPIVHRYQLIAELSGQMLKLAQANDWDSVISLSRQYCDAVEMLKPLTHLDSGDRAARKTLLTQILDDDARIRNLAAPEMARLGAMLGAMKRHQSVLEAYCNTQPASR</sequence>
<keyword evidence="6" id="KW-0969">Cilium</keyword>
<keyword evidence="4" id="KW-0143">Chaperone</keyword>
<keyword evidence="6" id="KW-0282">Flagellum</keyword>
<comment type="subcellular location">
    <subcellularLocation>
        <location evidence="1">Cytoplasm</location>
        <location evidence="1">Cytosol</location>
    </subcellularLocation>
</comment>
<dbReference type="RefSeq" id="WP_116517852.1">
    <property type="nucleotide sequence ID" value="NZ_JACCEX010000008.1"/>
</dbReference>
<evidence type="ECO:0000256" key="5">
    <source>
        <dbReference type="ARBA" id="ARBA00093797"/>
    </source>
</evidence>
<evidence type="ECO:0000313" key="6">
    <source>
        <dbReference type="EMBL" id="PVY68902.1"/>
    </source>
</evidence>